<sequence length="298" mass="34165">MNKKNSKRLELNKIYCQDALKGLKKLPSNFFDIVIADPPYNIGKDFGNNEDKRELTEYIVWSKKWIDECIKVMNKNATMYIYGFSEILAHLSVNIPLEKRWLIWHYTNKNVASLNFWQRSHEAIICCWKGVPIFNRDEIREPYTEGFLNSAAGKIRKGTLGRFSKQGKETIYNAHVKGALPRDVIKVPALAGGAGMTERWFLCKTCDNVFKPLKLKEHADHKIIKHPTQKPLDLTIKLIKSCMPKKNGTILIPFVGSGSECVAAKKLGLSYIGYELNPDYIKIAEKWLEDTNFHPGLF</sequence>
<protein>
    <recommendedName>
        <fullName evidence="4">Methyltransferase</fullName>
        <ecNumber evidence="4">2.1.1.-</ecNumber>
    </recommendedName>
</protein>
<feature type="domain" description="DNA methylase N-4/N-6" evidence="5">
    <location>
        <begin position="32"/>
        <end position="286"/>
    </location>
</feature>
<keyword evidence="3" id="KW-0808">Transferase</keyword>
<evidence type="ECO:0000256" key="3">
    <source>
        <dbReference type="ARBA" id="ARBA00022679"/>
    </source>
</evidence>
<evidence type="ECO:0000313" key="6">
    <source>
        <dbReference type="EMBL" id="PIP15293.1"/>
    </source>
</evidence>
<comment type="similarity">
    <text evidence="1 4">Belongs to the N(4)/N(6)-methyltransferase family.</text>
</comment>
<dbReference type="InterPro" id="IPR002941">
    <property type="entry name" value="DNA_methylase_N4/N6"/>
</dbReference>
<dbReference type="Proteomes" id="UP000231025">
    <property type="component" value="Unassembled WGS sequence"/>
</dbReference>
<organism evidence="6 7">
    <name type="scientific">Candidatus Roizmanbacteria bacterium CG23_combo_of_CG06-09_8_20_14_all_35_49</name>
    <dbReference type="NCBI Taxonomy" id="1974863"/>
    <lineage>
        <taxon>Bacteria</taxon>
        <taxon>Candidatus Roizmaniibacteriota</taxon>
    </lineage>
</organism>
<dbReference type="EC" id="2.1.1.-" evidence="4"/>
<dbReference type="AlphaFoldDB" id="A0A2G9Y975"/>
<accession>A0A2G9Y975</accession>
<dbReference type="SUPFAM" id="SSF53335">
    <property type="entry name" value="S-adenosyl-L-methionine-dependent methyltransferases"/>
    <property type="match status" value="1"/>
</dbReference>
<dbReference type="GO" id="GO:0032259">
    <property type="term" value="P:methylation"/>
    <property type="evidence" value="ECO:0007669"/>
    <property type="project" value="UniProtKB-KW"/>
</dbReference>
<evidence type="ECO:0000313" key="7">
    <source>
        <dbReference type="Proteomes" id="UP000231025"/>
    </source>
</evidence>
<comment type="caution">
    <text evidence="6">The sequence shown here is derived from an EMBL/GenBank/DDBJ whole genome shotgun (WGS) entry which is preliminary data.</text>
</comment>
<evidence type="ECO:0000256" key="4">
    <source>
        <dbReference type="RuleBase" id="RU362026"/>
    </source>
</evidence>
<reference evidence="6 7" key="1">
    <citation type="submission" date="2017-09" db="EMBL/GenBank/DDBJ databases">
        <title>Depth-based differentiation of microbial function through sediment-hosted aquifers and enrichment of novel symbionts in the deep terrestrial subsurface.</title>
        <authorList>
            <person name="Probst A.J."/>
            <person name="Ladd B."/>
            <person name="Jarett J.K."/>
            <person name="Geller-Mcgrath D.E."/>
            <person name="Sieber C.M."/>
            <person name="Emerson J.B."/>
            <person name="Anantharaman K."/>
            <person name="Thomas B.C."/>
            <person name="Malmstrom R."/>
            <person name="Stieglmeier M."/>
            <person name="Klingl A."/>
            <person name="Woyke T."/>
            <person name="Ryan C.M."/>
            <person name="Banfield J.F."/>
        </authorList>
    </citation>
    <scope>NUCLEOTIDE SEQUENCE [LARGE SCALE GENOMIC DNA]</scope>
    <source>
        <strain evidence="6">CG23_combo_of_CG06-09_8_20_14_all_35_49</strain>
    </source>
</reference>
<evidence type="ECO:0000256" key="2">
    <source>
        <dbReference type="ARBA" id="ARBA00022603"/>
    </source>
</evidence>
<dbReference type="GO" id="GO:0003677">
    <property type="term" value="F:DNA binding"/>
    <property type="evidence" value="ECO:0007669"/>
    <property type="project" value="InterPro"/>
</dbReference>
<proteinExistence type="inferred from homology"/>
<evidence type="ECO:0000256" key="1">
    <source>
        <dbReference type="ARBA" id="ARBA00006594"/>
    </source>
</evidence>
<dbReference type="PRINTS" id="PR00508">
    <property type="entry name" value="S21N4MTFRASE"/>
</dbReference>
<dbReference type="PROSITE" id="PS00092">
    <property type="entry name" value="N6_MTASE"/>
    <property type="match status" value="1"/>
</dbReference>
<evidence type="ECO:0000259" key="5">
    <source>
        <dbReference type="Pfam" id="PF01555"/>
    </source>
</evidence>
<dbReference type="Gene3D" id="3.40.50.150">
    <property type="entry name" value="Vaccinia Virus protein VP39"/>
    <property type="match status" value="1"/>
</dbReference>
<dbReference type="Pfam" id="PF01555">
    <property type="entry name" value="N6_N4_Mtase"/>
    <property type="match status" value="1"/>
</dbReference>
<dbReference type="InterPro" id="IPR001091">
    <property type="entry name" value="RM_Methyltransferase"/>
</dbReference>
<dbReference type="GO" id="GO:0008170">
    <property type="term" value="F:N-methyltransferase activity"/>
    <property type="evidence" value="ECO:0007669"/>
    <property type="project" value="InterPro"/>
</dbReference>
<dbReference type="EMBL" id="PCRE01000007">
    <property type="protein sequence ID" value="PIP15293.1"/>
    <property type="molecule type" value="Genomic_DNA"/>
</dbReference>
<dbReference type="InterPro" id="IPR002052">
    <property type="entry name" value="DNA_methylase_N6_adenine_CS"/>
</dbReference>
<gene>
    <name evidence="6" type="ORF">COX47_00415</name>
</gene>
<dbReference type="InterPro" id="IPR029063">
    <property type="entry name" value="SAM-dependent_MTases_sf"/>
</dbReference>
<keyword evidence="2" id="KW-0489">Methyltransferase</keyword>
<name>A0A2G9Y975_9BACT</name>